<dbReference type="Proteomes" id="UP000996601">
    <property type="component" value="Unassembled WGS sequence"/>
</dbReference>
<dbReference type="RefSeq" id="WP_256114614.1">
    <property type="nucleotide sequence ID" value="NZ_WHSB02000001.1"/>
</dbReference>
<evidence type="ECO:0000313" key="3">
    <source>
        <dbReference type="Proteomes" id="UP000996601"/>
    </source>
</evidence>
<comment type="caution">
    <text evidence="2">The sequence shown here is derived from an EMBL/GenBank/DDBJ whole genome shotgun (WGS) entry which is preliminary data.</text>
</comment>
<feature type="domain" description="Alpha-L-glutamate ligase-related protein ATP-grasp" evidence="1">
    <location>
        <begin position="79"/>
        <end position="344"/>
    </location>
</feature>
<sequence length="375" mass="42280">MIVKNYRRFKRMLTEDFRVYLGARDKKPLPRQVFEIYRLHKLYGYLPYQYLKHSLYLKKYGKEIYRYLPTELLHVTRDRVNSAADLALVDDKLLFEERIRAAGLRTTNTLFQLQRQAISDMAGKRVTYVDFVATIEALKLPDGIIIKPLSGGSGSAVFKLRATDGVLYYKGQALGEADFDTLIFTTNNGFYWTDFIVQETISQHPDVARFNPTSVNTVRIDTFIDEAGRVHFNAAALKVGSPGSITDNSSTGGYMIAIDLETGRFLTGAKTEARFGGKYHDLRTVFGIEPSTFTMPFWQALRETASRAAETVAPFRSLGWDIAITPAGPLVVEANSDYGIDVLQELAGGYVDKALGRSYLDRHPARKERILEALQ</sequence>
<gene>
    <name evidence="2" type="ORF">GB927_000910</name>
</gene>
<evidence type="ECO:0000313" key="2">
    <source>
        <dbReference type="EMBL" id="MCQ4628571.1"/>
    </source>
</evidence>
<dbReference type="EMBL" id="WHSB02000001">
    <property type="protein sequence ID" value="MCQ4628571.1"/>
    <property type="molecule type" value="Genomic_DNA"/>
</dbReference>
<dbReference type="SUPFAM" id="SSF56059">
    <property type="entry name" value="Glutathione synthetase ATP-binding domain-like"/>
    <property type="match status" value="1"/>
</dbReference>
<name>A0ABT1R097_9HYPH</name>
<accession>A0ABT1R097</accession>
<protein>
    <recommendedName>
        <fullName evidence="1">Alpha-L-glutamate ligase-related protein ATP-grasp domain-containing protein</fullName>
    </recommendedName>
</protein>
<dbReference type="Pfam" id="PF14397">
    <property type="entry name" value="ATPgrasp_ST"/>
    <property type="match status" value="1"/>
</dbReference>
<dbReference type="InterPro" id="IPR039523">
    <property type="entry name" value="RimK-rel_E_lig_ATP-grasp"/>
</dbReference>
<keyword evidence="3" id="KW-1185">Reference proteome</keyword>
<dbReference type="Gene3D" id="3.30.470.20">
    <property type="entry name" value="ATP-grasp fold, B domain"/>
    <property type="match status" value="1"/>
</dbReference>
<proteinExistence type="predicted"/>
<evidence type="ECO:0000259" key="1">
    <source>
        <dbReference type="Pfam" id="PF14397"/>
    </source>
</evidence>
<organism evidence="2 3">
    <name type="scientific">Shinella lacus</name>
    <dbReference type="NCBI Taxonomy" id="2654216"/>
    <lineage>
        <taxon>Bacteria</taxon>
        <taxon>Pseudomonadati</taxon>
        <taxon>Pseudomonadota</taxon>
        <taxon>Alphaproteobacteria</taxon>
        <taxon>Hyphomicrobiales</taxon>
        <taxon>Rhizobiaceae</taxon>
        <taxon>Shinella</taxon>
    </lineage>
</organism>
<reference evidence="2" key="1">
    <citation type="submission" date="2021-07" db="EMBL/GenBank/DDBJ databases">
        <title>Shinella sp. nov., a novel member of the genus Shinella from water.</title>
        <authorList>
            <person name="Deng Y."/>
        </authorList>
    </citation>
    <scope>NUCLEOTIDE SEQUENCE</scope>
    <source>
        <strain evidence="2">CPCC 100929</strain>
    </source>
</reference>